<gene>
    <name evidence="2" type="ORF">HGRIS_012104</name>
</gene>
<dbReference type="EMBL" id="JASNQZ010000015">
    <property type="protein sequence ID" value="KAL0945818.1"/>
    <property type="molecule type" value="Genomic_DNA"/>
</dbReference>
<reference evidence="3" key="1">
    <citation type="submission" date="2024-06" db="EMBL/GenBank/DDBJ databases">
        <title>Multi-omics analyses provide insights into the biosynthesis of the anticancer antibiotic pleurotin in Hohenbuehelia grisea.</title>
        <authorList>
            <person name="Weaver J.A."/>
            <person name="Alberti F."/>
        </authorList>
    </citation>
    <scope>NUCLEOTIDE SEQUENCE [LARGE SCALE GENOMIC DNA]</scope>
    <source>
        <strain evidence="3">T-177</strain>
    </source>
</reference>
<sequence length="348" mass="38589">MCIDSIFGPLSLILASMTGKTPAAFVDSESRPLLADRDQQPGQSASIPGGHAAVQSSGRIPTVEAPQVAPPPPRRTLPKSDKRPPSAQPREYLVLTSCYDPTVDMTVKDPYTDLFAAPDLMVKKKMEIGQIRHLSTTFYLTLHTQSAVVFNDDCIMHDKPVDFEGPLPEFLSKAEPTLRVLVLTGAVKKRPADPLCLQGVPAEAFERETPSLTHLLLRYCHLNAFSTLGSTVKHLRLEYGADSPFGHTFVSMLRSTRDLQSLELFSAIPPGIRHIGGRIGLPCLQILFIAIRDDNVDLRALQFFFGLLRAPKDLRIQIVCTDPRPRHTFATQVRSLVQDWRFSIANEE</sequence>
<protein>
    <submittedName>
        <fullName evidence="2">Uncharacterized protein</fullName>
    </submittedName>
</protein>
<keyword evidence="3" id="KW-1185">Reference proteome</keyword>
<evidence type="ECO:0000313" key="3">
    <source>
        <dbReference type="Proteomes" id="UP001556367"/>
    </source>
</evidence>
<evidence type="ECO:0000256" key="1">
    <source>
        <dbReference type="SAM" id="MobiDB-lite"/>
    </source>
</evidence>
<name>A0ABR3IRA6_9AGAR</name>
<feature type="region of interest" description="Disordered" evidence="1">
    <location>
        <begin position="34"/>
        <end position="91"/>
    </location>
</feature>
<organism evidence="2 3">
    <name type="scientific">Hohenbuehelia grisea</name>
    <dbReference type="NCBI Taxonomy" id="104357"/>
    <lineage>
        <taxon>Eukaryota</taxon>
        <taxon>Fungi</taxon>
        <taxon>Dikarya</taxon>
        <taxon>Basidiomycota</taxon>
        <taxon>Agaricomycotina</taxon>
        <taxon>Agaricomycetes</taxon>
        <taxon>Agaricomycetidae</taxon>
        <taxon>Agaricales</taxon>
        <taxon>Pleurotineae</taxon>
        <taxon>Pleurotaceae</taxon>
        <taxon>Hohenbuehelia</taxon>
    </lineage>
</organism>
<accession>A0ABR3IRA6</accession>
<proteinExistence type="predicted"/>
<dbReference type="Proteomes" id="UP001556367">
    <property type="component" value="Unassembled WGS sequence"/>
</dbReference>
<comment type="caution">
    <text evidence="2">The sequence shown here is derived from an EMBL/GenBank/DDBJ whole genome shotgun (WGS) entry which is preliminary data.</text>
</comment>
<evidence type="ECO:0000313" key="2">
    <source>
        <dbReference type="EMBL" id="KAL0945818.1"/>
    </source>
</evidence>